<dbReference type="Pfam" id="PF07729">
    <property type="entry name" value="FCD"/>
    <property type="match status" value="1"/>
</dbReference>
<evidence type="ECO:0000256" key="1">
    <source>
        <dbReference type="ARBA" id="ARBA00023015"/>
    </source>
</evidence>
<dbReference type="SUPFAM" id="SSF48008">
    <property type="entry name" value="GntR ligand-binding domain-like"/>
    <property type="match status" value="1"/>
</dbReference>
<dbReference type="Proteomes" id="UP000523362">
    <property type="component" value="Unassembled WGS sequence"/>
</dbReference>
<keyword evidence="2" id="KW-0238">DNA-binding</keyword>
<dbReference type="InterPro" id="IPR036388">
    <property type="entry name" value="WH-like_DNA-bd_sf"/>
</dbReference>
<dbReference type="SMART" id="SM00895">
    <property type="entry name" value="FCD"/>
    <property type="match status" value="1"/>
</dbReference>
<evidence type="ECO:0000313" key="6">
    <source>
        <dbReference type="Proteomes" id="UP000523362"/>
    </source>
</evidence>
<dbReference type="InterPro" id="IPR000524">
    <property type="entry name" value="Tscrpt_reg_HTH_GntR"/>
</dbReference>
<keyword evidence="3" id="KW-0804">Transcription</keyword>
<dbReference type="Pfam" id="PF00392">
    <property type="entry name" value="GntR"/>
    <property type="match status" value="1"/>
</dbReference>
<dbReference type="RefSeq" id="WP_185383343.1">
    <property type="nucleotide sequence ID" value="NZ_CP124262.1"/>
</dbReference>
<dbReference type="GO" id="GO:0003700">
    <property type="term" value="F:DNA-binding transcription factor activity"/>
    <property type="evidence" value="ECO:0007669"/>
    <property type="project" value="InterPro"/>
</dbReference>
<evidence type="ECO:0000256" key="3">
    <source>
        <dbReference type="ARBA" id="ARBA00023163"/>
    </source>
</evidence>
<dbReference type="PROSITE" id="PS50949">
    <property type="entry name" value="HTH_GNTR"/>
    <property type="match status" value="1"/>
</dbReference>
<dbReference type="Gene3D" id="1.20.120.530">
    <property type="entry name" value="GntR ligand-binding domain-like"/>
    <property type="match status" value="1"/>
</dbReference>
<dbReference type="SMART" id="SM00345">
    <property type="entry name" value="HTH_GNTR"/>
    <property type="match status" value="1"/>
</dbReference>
<protein>
    <submittedName>
        <fullName evidence="5">FadR family transcriptional regulator</fullName>
    </submittedName>
</protein>
<feature type="domain" description="HTH gntR-type" evidence="4">
    <location>
        <begin position="8"/>
        <end position="76"/>
    </location>
</feature>
<comment type="caution">
    <text evidence="5">The sequence shown here is derived from an EMBL/GenBank/DDBJ whole genome shotgun (WGS) entry which is preliminary data.</text>
</comment>
<dbReference type="AlphaFoldDB" id="A0A7X1C5Y7"/>
<dbReference type="InterPro" id="IPR036390">
    <property type="entry name" value="WH_DNA-bd_sf"/>
</dbReference>
<sequence>MVEKLERKSLAEQVYEQIKAEITTGTWEIGERIPKEADLMSQFGISRNTLREAIRALAHIGLLETKQGDGTFVRNDSELKVIVQKRVQESSVQEILEIRHALDREAVILACTRRTKQDLQDMDKYMKLCLEASTKKDISMFVKADAALHLTIVKAAHNKLLLDMYANILEDIQFSITSTTEINPSENKHHGHTALVTAIKARDKESAAHEVTEYITYFQQVAAKNGENNEFRFNE</sequence>
<dbReference type="PANTHER" id="PTHR43537">
    <property type="entry name" value="TRANSCRIPTIONAL REGULATOR, GNTR FAMILY"/>
    <property type="match status" value="1"/>
</dbReference>
<reference evidence="5 6" key="1">
    <citation type="submission" date="2020-03" db="EMBL/GenBank/DDBJ databases">
        <title>Soil Listeria distribution.</title>
        <authorList>
            <person name="Liao J."/>
            <person name="Wiedmann M."/>
        </authorList>
    </citation>
    <scope>NUCLEOTIDE SEQUENCE [LARGE SCALE GENOMIC DNA]</scope>
    <source>
        <strain evidence="5 6">FSL L7-1560</strain>
    </source>
</reference>
<evidence type="ECO:0000259" key="4">
    <source>
        <dbReference type="PROSITE" id="PS50949"/>
    </source>
</evidence>
<evidence type="ECO:0000256" key="2">
    <source>
        <dbReference type="ARBA" id="ARBA00023125"/>
    </source>
</evidence>
<dbReference type="PRINTS" id="PR00035">
    <property type="entry name" value="HTHGNTR"/>
</dbReference>
<dbReference type="SUPFAM" id="SSF46785">
    <property type="entry name" value="Winged helix' DNA-binding domain"/>
    <property type="match status" value="1"/>
</dbReference>
<dbReference type="GO" id="GO:0003677">
    <property type="term" value="F:DNA binding"/>
    <property type="evidence" value="ECO:0007669"/>
    <property type="project" value="UniProtKB-KW"/>
</dbReference>
<accession>A0A7X1C5Y7</accession>
<organism evidence="5 6">
    <name type="scientific">Listeria seeligeri</name>
    <dbReference type="NCBI Taxonomy" id="1640"/>
    <lineage>
        <taxon>Bacteria</taxon>
        <taxon>Bacillati</taxon>
        <taxon>Bacillota</taxon>
        <taxon>Bacilli</taxon>
        <taxon>Bacillales</taxon>
        <taxon>Listeriaceae</taxon>
        <taxon>Listeria</taxon>
    </lineage>
</organism>
<evidence type="ECO:0000313" key="5">
    <source>
        <dbReference type="EMBL" id="MBC1485345.1"/>
    </source>
</evidence>
<dbReference type="CDD" id="cd07377">
    <property type="entry name" value="WHTH_GntR"/>
    <property type="match status" value="1"/>
</dbReference>
<dbReference type="Gene3D" id="1.10.10.10">
    <property type="entry name" value="Winged helix-like DNA-binding domain superfamily/Winged helix DNA-binding domain"/>
    <property type="match status" value="1"/>
</dbReference>
<gene>
    <name evidence="5" type="ORF">HB897_03735</name>
</gene>
<dbReference type="EMBL" id="JAARRG010000001">
    <property type="protein sequence ID" value="MBC1485345.1"/>
    <property type="molecule type" value="Genomic_DNA"/>
</dbReference>
<dbReference type="InterPro" id="IPR011711">
    <property type="entry name" value="GntR_C"/>
</dbReference>
<dbReference type="InterPro" id="IPR008920">
    <property type="entry name" value="TF_FadR/GntR_C"/>
</dbReference>
<name>A0A7X1C5Y7_LISSE</name>
<proteinExistence type="predicted"/>
<keyword evidence="1" id="KW-0805">Transcription regulation</keyword>
<dbReference type="PANTHER" id="PTHR43537:SF47">
    <property type="entry name" value="REGULATORY PROTEIN GNTR HTH"/>
    <property type="match status" value="1"/>
</dbReference>